<evidence type="ECO:0000256" key="5">
    <source>
        <dbReference type="ARBA" id="ARBA00022617"/>
    </source>
</evidence>
<keyword evidence="5" id="KW-0349">Heme</keyword>
<dbReference type="Gene3D" id="1.20.950.20">
    <property type="entry name" value="Transmembrane di-heme cytochromes, Chain C"/>
    <property type="match status" value="1"/>
</dbReference>
<evidence type="ECO:0000256" key="1">
    <source>
        <dbReference type="ARBA" id="ARBA00001970"/>
    </source>
</evidence>
<feature type="transmembrane region" description="Helical" evidence="13">
    <location>
        <begin position="98"/>
        <end position="116"/>
    </location>
</feature>
<gene>
    <name evidence="15" type="ORF">PQ457_19540</name>
</gene>
<evidence type="ECO:0000259" key="14">
    <source>
        <dbReference type="Pfam" id="PF01292"/>
    </source>
</evidence>
<evidence type="ECO:0000256" key="8">
    <source>
        <dbReference type="ARBA" id="ARBA00022982"/>
    </source>
</evidence>
<evidence type="ECO:0000256" key="6">
    <source>
        <dbReference type="ARBA" id="ARBA00022692"/>
    </source>
</evidence>
<comment type="cofactor">
    <cofactor evidence="1">
        <name>heme b</name>
        <dbReference type="ChEBI" id="CHEBI:60344"/>
    </cofactor>
</comment>
<keyword evidence="7" id="KW-0479">Metal-binding</keyword>
<proteinExistence type="inferred from homology"/>
<evidence type="ECO:0000313" key="15">
    <source>
        <dbReference type="EMBL" id="WCT79200.1"/>
    </source>
</evidence>
<feature type="transmembrane region" description="Helical" evidence="13">
    <location>
        <begin position="154"/>
        <end position="176"/>
    </location>
</feature>
<comment type="subcellular location">
    <subcellularLocation>
        <location evidence="2">Cell membrane</location>
        <topology evidence="2">Multi-pass membrane protein</topology>
    </subcellularLocation>
</comment>
<reference evidence="15 16" key="1">
    <citation type="submission" date="2023-02" db="EMBL/GenBank/DDBJ databases">
        <title>Genome sequence of Novosphingobium humi KACC 19094.</title>
        <authorList>
            <person name="Kim S."/>
            <person name="Heo J."/>
            <person name="Kwon S.-W."/>
        </authorList>
    </citation>
    <scope>NUCLEOTIDE SEQUENCE [LARGE SCALE GENOMIC DNA]</scope>
    <source>
        <strain evidence="15 16">KACC 19094</strain>
        <plasmid evidence="15 16">unnamed1</plasmid>
    </source>
</reference>
<keyword evidence="8" id="KW-0249">Electron transport</keyword>
<keyword evidence="11 13" id="KW-0472">Membrane</keyword>
<evidence type="ECO:0000256" key="11">
    <source>
        <dbReference type="ARBA" id="ARBA00023136"/>
    </source>
</evidence>
<dbReference type="InterPro" id="IPR016174">
    <property type="entry name" value="Di-haem_cyt_TM"/>
</dbReference>
<feature type="transmembrane region" description="Helical" evidence="13">
    <location>
        <begin position="24"/>
        <end position="48"/>
    </location>
</feature>
<evidence type="ECO:0000256" key="13">
    <source>
        <dbReference type="SAM" id="Phobius"/>
    </source>
</evidence>
<keyword evidence="10" id="KW-0408">Iron</keyword>
<feature type="transmembrane region" description="Helical" evidence="13">
    <location>
        <begin position="60"/>
        <end position="78"/>
    </location>
</feature>
<accession>A0ABY7U245</accession>
<dbReference type="Pfam" id="PF01292">
    <property type="entry name" value="Ni_hydr_CYTB"/>
    <property type="match status" value="1"/>
</dbReference>
<keyword evidence="16" id="KW-1185">Reference proteome</keyword>
<keyword evidence="3" id="KW-0813">Transport</keyword>
<evidence type="ECO:0000256" key="2">
    <source>
        <dbReference type="ARBA" id="ARBA00004651"/>
    </source>
</evidence>
<dbReference type="InterPro" id="IPR052168">
    <property type="entry name" value="Cytochrome_b561_oxidase"/>
</dbReference>
<protein>
    <submittedName>
        <fullName evidence="15">Cytochrome b/b6 domain-containing protein</fullName>
    </submittedName>
</protein>
<evidence type="ECO:0000256" key="3">
    <source>
        <dbReference type="ARBA" id="ARBA00022448"/>
    </source>
</evidence>
<evidence type="ECO:0000256" key="12">
    <source>
        <dbReference type="ARBA" id="ARBA00037975"/>
    </source>
</evidence>
<dbReference type="InterPro" id="IPR011577">
    <property type="entry name" value="Cyt_b561_bac/Ni-Hgenase"/>
</dbReference>
<keyword evidence="15" id="KW-0614">Plasmid</keyword>
<dbReference type="RefSeq" id="WP_273619479.1">
    <property type="nucleotide sequence ID" value="NZ_CP117418.1"/>
</dbReference>
<evidence type="ECO:0000256" key="4">
    <source>
        <dbReference type="ARBA" id="ARBA00022475"/>
    </source>
</evidence>
<name>A0ABY7U245_9SPHN</name>
<evidence type="ECO:0000256" key="10">
    <source>
        <dbReference type="ARBA" id="ARBA00023004"/>
    </source>
</evidence>
<evidence type="ECO:0000313" key="16">
    <source>
        <dbReference type="Proteomes" id="UP001218231"/>
    </source>
</evidence>
<keyword evidence="4" id="KW-1003">Cell membrane</keyword>
<dbReference type="PANTHER" id="PTHR30529">
    <property type="entry name" value="CYTOCHROME B561"/>
    <property type="match status" value="1"/>
</dbReference>
<dbReference type="PANTHER" id="PTHR30529:SF7">
    <property type="entry name" value="CYTOCHROME B561 BACTERIAL_NI-HYDROGENASE DOMAIN-CONTAINING PROTEIN"/>
    <property type="match status" value="1"/>
</dbReference>
<dbReference type="SUPFAM" id="SSF81342">
    <property type="entry name" value="Transmembrane di-heme cytochromes"/>
    <property type="match status" value="1"/>
</dbReference>
<sequence length="191" mass="20590">MTGAILPEAGPTLSAQQYTKTAALLHWSIAVLILANLVMGFVCGWLELSFEDTIMNLHKVVGLLVLALSLLRLVWRLAHRPPALAYGGALQRKAAGAVHFALYALMMALPSSGWLITSSFPKRHPISVGLFDLPFLPVSASLPRAILAHGVHEVLSLAMLALVLGHILAALHHHFVLRDGLIARLRVGNGR</sequence>
<keyword evidence="9 13" id="KW-1133">Transmembrane helix</keyword>
<comment type="similarity">
    <text evidence="12">Belongs to the cytochrome b561 family.</text>
</comment>
<feature type="domain" description="Cytochrome b561 bacterial/Ni-hydrogenase" evidence="14">
    <location>
        <begin position="18"/>
        <end position="184"/>
    </location>
</feature>
<evidence type="ECO:0000256" key="9">
    <source>
        <dbReference type="ARBA" id="ARBA00022989"/>
    </source>
</evidence>
<organism evidence="15 16">
    <name type="scientific">Novosphingobium humi</name>
    <dbReference type="NCBI Taxonomy" id="2282397"/>
    <lineage>
        <taxon>Bacteria</taxon>
        <taxon>Pseudomonadati</taxon>
        <taxon>Pseudomonadota</taxon>
        <taxon>Alphaproteobacteria</taxon>
        <taxon>Sphingomonadales</taxon>
        <taxon>Sphingomonadaceae</taxon>
        <taxon>Novosphingobium</taxon>
    </lineage>
</organism>
<geneLocation type="plasmid" evidence="15 16">
    <name>unnamed1</name>
</geneLocation>
<keyword evidence="6 13" id="KW-0812">Transmembrane</keyword>
<dbReference type="Proteomes" id="UP001218231">
    <property type="component" value="Plasmid unnamed1"/>
</dbReference>
<dbReference type="EMBL" id="CP117418">
    <property type="protein sequence ID" value="WCT79200.1"/>
    <property type="molecule type" value="Genomic_DNA"/>
</dbReference>
<evidence type="ECO:0000256" key="7">
    <source>
        <dbReference type="ARBA" id="ARBA00022723"/>
    </source>
</evidence>